<name>A0A8S5R5P3_9CAUD</name>
<reference evidence="1" key="1">
    <citation type="journal article" date="2021" name="Proc. Natl. Acad. Sci. U.S.A.">
        <title>A Catalog of Tens of Thousands of Viruses from Human Metagenomes Reveals Hidden Associations with Chronic Diseases.</title>
        <authorList>
            <person name="Tisza M.J."/>
            <person name="Buck C.B."/>
        </authorList>
    </citation>
    <scope>NUCLEOTIDE SEQUENCE</scope>
    <source>
        <strain evidence="1">CtBoB21</strain>
    </source>
</reference>
<proteinExistence type="predicted"/>
<protein>
    <submittedName>
        <fullName evidence="1">Uncharacterized protein</fullName>
    </submittedName>
</protein>
<evidence type="ECO:0000313" key="1">
    <source>
        <dbReference type="EMBL" id="DAE26735.1"/>
    </source>
</evidence>
<organism evidence="1">
    <name type="scientific">Myoviridae sp. ctBoB21</name>
    <dbReference type="NCBI Taxonomy" id="2827287"/>
    <lineage>
        <taxon>Viruses</taxon>
        <taxon>Duplodnaviria</taxon>
        <taxon>Heunggongvirae</taxon>
        <taxon>Uroviricota</taxon>
        <taxon>Caudoviricetes</taxon>
    </lineage>
</organism>
<accession>A0A8S5R5P3</accession>
<dbReference type="EMBL" id="BK015822">
    <property type="protein sequence ID" value="DAE26735.1"/>
    <property type="molecule type" value="Genomic_DNA"/>
</dbReference>
<sequence length="48" mass="5754">MIKKEDIKKVGLEFLLPCESIERTRRGFLYYVNTRAVCHCLNLQMFFV</sequence>